<dbReference type="Proteomes" id="UP001652461">
    <property type="component" value="Unassembled WGS sequence"/>
</dbReference>
<reference evidence="1 2" key="1">
    <citation type="journal article" date="2021" name="ISME Commun">
        <title>Automated analysis of genomic sequences facilitates high-throughput and comprehensive description of bacteria.</title>
        <authorList>
            <person name="Hitch T.C.A."/>
        </authorList>
    </citation>
    <scope>NUCLEOTIDE SEQUENCE [LARGE SCALE GENOMIC DNA]</scope>
    <source>
        <strain evidence="1 2">Sanger_04</strain>
    </source>
</reference>
<accession>A0ABT2RWN7</accession>
<name>A0ABT2RWN7_9FIRM</name>
<proteinExistence type="predicted"/>
<dbReference type="InterPro" id="IPR011748">
    <property type="entry name" value="Unchr_phage_tail-like"/>
</dbReference>
<dbReference type="NCBIfam" id="TIGR02242">
    <property type="entry name" value="tail_TIGR02242"/>
    <property type="match status" value="1"/>
</dbReference>
<protein>
    <submittedName>
        <fullName evidence="1">Uncharacterized protein</fullName>
    </submittedName>
</protein>
<dbReference type="RefSeq" id="WP_262670680.1">
    <property type="nucleotide sequence ID" value="NZ_JAOQKC010000007.1"/>
</dbReference>
<organism evidence="1 2">
    <name type="scientific">Laedolimicola ammoniilytica</name>
    <dbReference type="NCBI Taxonomy" id="2981771"/>
    <lineage>
        <taxon>Bacteria</taxon>
        <taxon>Bacillati</taxon>
        <taxon>Bacillota</taxon>
        <taxon>Clostridia</taxon>
        <taxon>Lachnospirales</taxon>
        <taxon>Lachnospiraceae</taxon>
        <taxon>Laedolimicola</taxon>
    </lineage>
</organism>
<comment type="caution">
    <text evidence="1">The sequence shown here is derived from an EMBL/GenBank/DDBJ whole genome shotgun (WGS) entry which is preliminary data.</text>
</comment>
<sequence length="363" mass="42204">MMETGKKLNFYRLGLKEGKTRRMELTESYRLTGQGSGAFLYLAPVYDSMDLKGTWHRLVLEGTFRNCKYEIFAAAADTDLSAAVEQLWEEGRSPEEAFGDWKSVRRVNTPDLLLHDLEGRYLWILIRVLGAGSDSSFTIEGFRVEFPWRSFVEYLPEIYQEEGRGSFFERYLCGFQSLYEELEERVERLPEYLDYESTPAENLPLFADWTGNRAAGREYTPEQLRILLGRMGELETGRGTGRVLLGMLKFVTGRDAVLVEYFKWHDWMSRNREPLQLYQRLYGKNEDTFTVILDTTGEEQPDRSRLERLMKELTPLGLECNLVLLNWSSHMDTHCYLDRNSRLSRPEQAGAAGFVLDDRYMLG</sequence>
<dbReference type="EMBL" id="JAOQKC010000007">
    <property type="protein sequence ID" value="MCU6696582.1"/>
    <property type="molecule type" value="Genomic_DNA"/>
</dbReference>
<evidence type="ECO:0000313" key="2">
    <source>
        <dbReference type="Proteomes" id="UP001652461"/>
    </source>
</evidence>
<gene>
    <name evidence="1" type="ORF">OCV63_06690</name>
</gene>
<keyword evidence="2" id="KW-1185">Reference proteome</keyword>
<evidence type="ECO:0000313" key="1">
    <source>
        <dbReference type="EMBL" id="MCU6696582.1"/>
    </source>
</evidence>